<keyword evidence="7" id="KW-1185">Reference proteome</keyword>
<dbReference type="STRING" id="658057.SAMN04488032_101608"/>
<dbReference type="CDD" id="cd05013">
    <property type="entry name" value="SIS_RpiR"/>
    <property type="match status" value="1"/>
</dbReference>
<dbReference type="Proteomes" id="UP000193307">
    <property type="component" value="Unassembled WGS sequence"/>
</dbReference>
<evidence type="ECO:0000313" key="6">
    <source>
        <dbReference type="EMBL" id="SLN10946.1"/>
    </source>
</evidence>
<dbReference type="PANTHER" id="PTHR30514:SF1">
    <property type="entry name" value="HTH-TYPE TRANSCRIPTIONAL REGULATOR HEXR-RELATED"/>
    <property type="match status" value="1"/>
</dbReference>
<protein>
    <submittedName>
        <fullName evidence="6">Putative HTH-type transcriptional regulator YbbH</fullName>
    </submittedName>
</protein>
<dbReference type="PROSITE" id="PS51464">
    <property type="entry name" value="SIS"/>
    <property type="match status" value="1"/>
</dbReference>
<dbReference type="InterPro" id="IPR036388">
    <property type="entry name" value="WH-like_DNA-bd_sf"/>
</dbReference>
<feature type="domain" description="HTH rpiR-type" evidence="4">
    <location>
        <begin position="17"/>
        <end position="93"/>
    </location>
</feature>
<dbReference type="RefSeq" id="WP_085846984.1">
    <property type="nucleotide sequence ID" value="NZ_FNZV01000001.1"/>
</dbReference>
<dbReference type="InterPro" id="IPR009057">
    <property type="entry name" value="Homeodomain-like_sf"/>
</dbReference>
<dbReference type="InterPro" id="IPR035472">
    <property type="entry name" value="RpiR-like_SIS"/>
</dbReference>
<organism evidence="6 7">
    <name type="scientific">Pacificibacter marinus</name>
    <dbReference type="NCBI Taxonomy" id="658057"/>
    <lineage>
        <taxon>Bacteria</taxon>
        <taxon>Pseudomonadati</taxon>
        <taxon>Pseudomonadota</taxon>
        <taxon>Alphaproteobacteria</taxon>
        <taxon>Rhodobacterales</taxon>
        <taxon>Roseobacteraceae</taxon>
        <taxon>Pacificibacter</taxon>
    </lineage>
</organism>
<dbReference type="GO" id="GO:0097367">
    <property type="term" value="F:carbohydrate derivative binding"/>
    <property type="evidence" value="ECO:0007669"/>
    <property type="project" value="InterPro"/>
</dbReference>
<name>A0A1Y5R7K0_9RHOB</name>
<dbReference type="PANTHER" id="PTHR30514">
    <property type="entry name" value="GLUCOKINASE"/>
    <property type="match status" value="1"/>
</dbReference>
<dbReference type="EMBL" id="FWFW01000001">
    <property type="protein sequence ID" value="SLN10946.1"/>
    <property type="molecule type" value="Genomic_DNA"/>
</dbReference>
<evidence type="ECO:0000256" key="2">
    <source>
        <dbReference type="ARBA" id="ARBA00023125"/>
    </source>
</evidence>
<evidence type="ECO:0000313" key="7">
    <source>
        <dbReference type="Proteomes" id="UP000193307"/>
    </source>
</evidence>
<dbReference type="SUPFAM" id="SSF46689">
    <property type="entry name" value="Homeodomain-like"/>
    <property type="match status" value="1"/>
</dbReference>
<dbReference type="Pfam" id="PF01418">
    <property type="entry name" value="HTH_6"/>
    <property type="match status" value="1"/>
</dbReference>
<dbReference type="AlphaFoldDB" id="A0A1Y5R7K0"/>
<dbReference type="OrthoDB" id="8582409at2"/>
<reference evidence="6 7" key="1">
    <citation type="submission" date="2017-03" db="EMBL/GenBank/DDBJ databases">
        <authorList>
            <person name="Afonso C.L."/>
            <person name="Miller P.J."/>
            <person name="Scott M.A."/>
            <person name="Spackman E."/>
            <person name="Goraichik I."/>
            <person name="Dimitrov K.M."/>
            <person name="Suarez D.L."/>
            <person name="Swayne D.E."/>
        </authorList>
    </citation>
    <scope>NUCLEOTIDE SEQUENCE [LARGE SCALE GENOMIC DNA]</scope>
    <source>
        <strain evidence="6 7">CECT 7971</strain>
    </source>
</reference>
<evidence type="ECO:0000259" key="5">
    <source>
        <dbReference type="PROSITE" id="PS51464"/>
    </source>
</evidence>
<dbReference type="InterPro" id="IPR000281">
    <property type="entry name" value="HTH_RpiR"/>
</dbReference>
<proteinExistence type="predicted"/>
<evidence type="ECO:0000259" key="4">
    <source>
        <dbReference type="PROSITE" id="PS51071"/>
    </source>
</evidence>
<keyword evidence="1" id="KW-0805">Transcription regulation</keyword>
<evidence type="ECO:0000256" key="3">
    <source>
        <dbReference type="ARBA" id="ARBA00023163"/>
    </source>
</evidence>
<dbReference type="InterPro" id="IPR001347">
    <property type="entry name" value="SIS_dom"/>
</dbReference>
<dbReference type="SUPFAM" id="SSF53697">
    <property type="entry name" value="SIS domain"/>
    <property type="match status" value="1"/>
</dbReference>
<keyword evidence="3" id="KW-0804">Transcription</keyword>
<dbReference type="InterPro" id="IPR047640">
    <property type="entry name" value="RpiR-like"/>
</dbReference>
<evidence type="ECO:0000256" key="1">
    <source>
        <dbReference type="ARBA" id="ARBA00023015"/>
    </source>
</evidence>
<dbReference type="GO" id="GO:0003677">
    <property type="term" value="F:DNA binding"/>
    <property type="evidence" value="ECO:0007669"/>
    <property type="project" value="UniProtKB-KW"/>
</dbReference>
<gene>
    <name evidence="6" type="primary">ybbH</name>
    <name evidence="6" type="ORF">PAM7971_00039</name>
</gene>
<accession>A0A1Y5R7K0</accession>
<dbReference type="PROSITE" id="PS51071">
    <property type="entry name" value="HTH_RPIR"/>
    <property type="match status" value="1"/>
</dbReference>
<dbReference type="GO" id="GO:1901135">
    <property type="term" value="P:carbohydrate derivative metabolic process"/>
    <property type="evidence" value="ECO:0007669"/>
    <property type="project" value="InterPro"/>
</dbReference>
<feature type="domain" description="SIS" evidence="5">
    <location>
        <begin position="136"/>
        <end position="276"/>
    </location>
</feature>
<dbReference type="Gene3D" id="3.40.50.10490">
    <property type="entry name" value="Glucose-6-phosphate isomerase like protein, domain 1"/>
    <property type="match status" value="1"/>
</dbReference>
<dbReference type="InterPro" id="IPR046348">
    <property type="entry name" value="SIS_dom_sf"/>
</dbReference>
<sequence>MSDPSKLSLAAGTTSAGNLIVALADEDGKLSAMERKLAESVLADVNYATNASIIDIATRAGVSPPTVTRFCRRLGCASFSDFKVQLAKSAYVGLRYLKPEAVTTTPAQVAEDIVTKAQNALYEMHRTLDLDRVNAAVDLLSKAEMIYAFGSGGNSSMIVNELQNRLFRLGARISASNDHGMNLMLSAAAQPGTVVFGSSVSGRNEELISCFELLRERGIPTIALTQDGSPLADVADVVIPINLPEGRNIFRATSTRYASLAVVDIIANLVAYQDRAKSTRILRGIKEQLVKQRDGGDDSQILGD</sequence>
<dbReference type="GO" id="GO:0003700">
    <property type="term" value="F:DNA-binding transcription factor activity"/>
    <property type="evidence" value="ECO:0007669"/>
    <property type="project" value="InterPro"/>
</dbReference>
<keyword evidence="2" id="KW-0238">DNA-binding</keyword>
<dbReference type="Gene3D" id="1.10.10.10">
    <property type="entry name" value="Winged helix-like DNA-binding domain superfamily/Winged helix DNA-binding domain"/>
    <property type="match status" value="1"/>
</dbReference>
<dbReference type="Pfam" id="PF01380">
    <property type="entry name" value="SIS"/>
    <property type="match status" value="1"/>
</dbReference>